<dbReference type="SUPFAM" id="SSF52540">
    <property type="entry name" value="P-loop containing nucleoside triphosphate hydrolases"/>
    <property type="match status" value="1"/>
</dbReference>
<dbReference type="InterPro" id="IPR008984">
    <property type="entry name" value="SMAD_FHA_dom_sf"/>
</dbReference>
<dbReference type="EMBL" id="CP087831">
    <property type="protein sequence ID" value="UZA04731.1"/>
    <property type="molecule type" value="Genomic_DNA"/>
</dbReference>
<protein>
    <submittedName>
        <fullName evidence="3">Flp pilus assembly complex ATPase component TadA</fullName>
    </submittedName>
</protein>
<keyword evidence="4" id="KW-1185">Reference proteome</keyword>
<accession>A0ABY6MDG9</accession>
<organism evidence="3 4">
    <name type="scientific">Moraxella bovis</name>
    <dbReference type="NCBI Taxonomy" id="476"/>
    <lineage>
        <taxon>Bacteria</taxon>
        <taxon>Pseudomonadati</taxon>
        <taxon>Pseudomonadota</taxon>
        <taxon>Gammaproteobacteria</taxon>
        <taxon>Moraxellales</taxon>
        <taxon>Moraxellaceae</taxon>
        <taxon>Moraxella</taxon>
    </lineage>
</organism>
<dbReference type="Pfam" id="PF00437">
    <property type="entry name" value="T2SSE"/>
    <property type="match status" value="1"/>
</dbReference>
<dbReference type="InterPro" id="IPR027417">
    <property type="entry name" value="P-loop_NTPase"/>
</dbReference>
<sequence length="576" mass="64111">MITIQSIIKDEDITQSFDGHNEIKIGKSPSCDFVLKGWLMAHHHATIKRLPAGYVIEDVDRGANGTVVNGKSIDIYGPLKEGDVIEIGKYLFNIIKIELDDNKDNQNNENVSDKINTHIDDIVHHQNNIHSASHQHSQIVQTLSNATKTQPDEAYRADELKLMKELHQKLIAQMDLKRTDVSKMSDDELHQETLACLNHIIESDLMIDKNKVERIKMLVLHEAVGLGPLESLLSDKSISEIMVNSSKEIYVEQHGKIQKSPLIFSSDQAVLDVIERIVSPIGRRIDESSPMVDARLKDGSRVNAIIPPLAIKGPTITIRKFPEKRLGVAELVEFGSLSESMADFLQICVKHKKNVIISGGTGSGKTTLLNVLSNFIPNGERVITIEDAAELKLNHDHLISLESRPSNAEGKGLVSIRDLVKNSLRMRPDRIVVGECRGAEALDMLQAMNTGHEGSLTTLHANTPRDALSRLETMILMAGMDLPLTAIREQIVSAIDIIVQQTRFNCGSRKITYITEVSGIEGGTIQLQDLFIYKKTGYDNDARIKGYFTAQDAIPSFYQDLMDSGINLRTDYFSNQ</sequence>
<dbReference type="PROSITE" id="PS50006">
    <property type="entry name" value="FHA_DOMAIN"/>
    <property type="match status" value="1"/>
</dbReference>
<gene>
    <name evidence="3" type="primary">tadA</name>
    <name evidence="3" type="ORF">LP092_15285</name>
</gene>
<dbReference type="SUPFAM" id="SSF49879">
    <property type="entry name" value="SMAD/FHA domain"/>
    <property type="match status" value="1"/>
</dbReference>
<evidence type="ECO:0000313" key="4">
    <source>
        <dbReference type="Proteomes" id="UP001163632"/>
    </source>
</evidence>
<dbReference type="CDD" id="cd01130">
    <property type="entry name" value="VirB11-like_ATPase"/>
    <property type="match status" value="1"/>
</dbReference>
<dbReference type="Proteomes" id="UP001163632">
    <property type="component" value="Plasmid unnamed1"/>
</dbReference>
<geneLocation type="plasmid" evidence="3 4">
    <name>unnamed1</name>
</geneLocation>
<dbReference type="InterPro" id="IPR001482">
    <property type="entry name" value="T2SS/T4SS_dom"/>
</dbReference>
<proteinExistence type="inferred from homology"/>
<dbReference type="SMART" id="SM00240">
    <property type="entry name" value="FHA"/>
    <property type="match status" value="1"/>
</dbReference>
<name>A0ABY6MDG9_MORBO</name>
<dbReference type="CDD" id="cd00060">
    <property type="entry name" value="FHA"/>
    <property type="match status" value="1"/>
</dbReference>
<reference evidence="3" key="1">
    <citation type="journal article" date="2022" name="BMC Microbiol.">
        <title>Whole genome sequencing of Moraxella bovis strains from North America reveals two genotypes with different genetic determinants.</title>
        <authorList>
            <person name="Wynn E.L."/>
            <person name="Hille M.M."/>
            <person name="Loy J.D."/>
            <person name="Schuller G."/>
            <person name="Kuhn K.L."/>
            <person name="Dickey A.M."/>
            <person name="Bono J.L."/>
            <person name="Clawson M.L."/>
        </authorList>
    </citation>
    <scope>NUCLEOTIDE SEQUENCE</scope>
    <source>
        <strain evidence="3">SAM102599</strain>
    </source>
</reference>
<dbReference type="PANTHER" id="PTHR30486:SF15">
    <property type="entry name" value="TYPE II_IV SECRETION SYSTEM ATPASE"/>
    <property type="match status" value="1"/>
</dbReference>
<keyword evidence="3" id="KW-0614">Plasmid</keyword>
<dbReference type="Gene3D" id="3.40.50.300">
    <property type="entry name" value="P-loop containing nucleotide triphosphate hydrolases"/>
    <property type="match status" value="1"/>
</dbReference>
<dbReference type="Gene3D" id="3.30.450.380">
    <property type="match status" value="1"/>
</dbReference>
<evidence type="ECO:0000313" key="3">
    <source>
        <dbReference type="EMBL" id="UZA04731.1"/>
    </source>
</evidence>
<evidence type="ECO:0000256" key="1">
    <source>
        <dbReference type="ARBA" id="ARBA00006611"/>
    </source>
</evidence>
<dbReference type="InterPro" id="IPR000253">
    <property type="entry name" value="FHA_dom"/>
</dbReference>
<dbReference type="PANTHER" id="PTHR30486">
    <property type="entry name" value="TWITCHING MOTILITY PROTEIN PILT"/>
    <property type="match status" value="1"/>
</dbReference>
<dbReference type="RefSeq" id="WP_264697281.1">
    <property type="nucleotide sequence ID" value="NZ_CP087831.1"/>
</dbReference>
<dbReference type="Gene3D" id="2.60.200.20">
    <property type="match status" value="1"/>
</dbReference>
<comment type="similarity">
    <text evidence="1">Belongs to the GSP E family.</text>
</comment>
<dbReference type="InterPro" id="IPR050921">
    <property type="entry name" value="T4SS_GSP_E_ATPase"/>
</dbReference>
<dbReference type="Pfam" id="PF00498">
    <property type="entry name" value="FHA"/>
    <property type="match status" value="1"/>
</dbReference>
<feature type="domain" description="FHA" evidence="2">
    <location>
        <begin position="23"/>
        <end position="73"/>
    </location>
</feature>
<evidence type="ECO:0000259" key="2">
    <source>
        <dbReference type="PROSITE" id="PS50006"/>
    </source>
</evidence>